<dbReference type="InterPro" id="IPR012932">
    <property type="entry name" value="VKOR"/>
</dbReference>
<keyword evidence="6" id="KW-0256">Endoplasmic reticulum</keyword>
<evidence type="ECO:0000256" key="7">
    <source>
        <dbReference type="ARBA" id="ARBA00022989"/>
    </source>
</evidence>
<evidence type="ECO:0000256" key="5">
    <source>
        <dbReference type="ARBA" id="ARBA00022719"/>
    </source>
</evidence>
<comment type="similarity">
    <text evidence="2">Belongs to the VKOR family.</text>
</comment>
<dbReference type="PANTHER" id="PTHR14519">
    <property type="entry name" value="VITAMIN K EPOXIDE REDUCTASE COMPLEX, SUBUNIT 1"/>
    <property type="match status" value="1"/>
</dbReference>
<evidence type="ECO:0000313" key="16">
    <source>
        <dbReference type="Proteomes" id="UP001174909"/>
    </source>
</evidence>
<dbReference type="InterPro" id="IPR038354">
    <property type="entry name" value="VKOR_sf"/>
</dbReference>
<feature type="domain" description="Vitamin K epoxide reductase" evidence="14">
    <location>
        <begin position="3"/>
        <end position="155"/>
    </location>
</feature>
<keyword evidence="9 13" id="KW-0472">Membrane</keyword>
<keyword evidence="10" id="KW-1015">Disulfide bond</keyword>
<feature type="compositionally biased region" description="Polar residues" evidence="12">
    <location>
        <begin position="162"/>
        <end position="172"/>
    </location>
</feature>
<dbReference type="Pfam" id="PF07884">
    <property type="entry name" value="VKOR"/>
    <property type="match status" value="1"/>
</dbReference>
<feature type="compositionally biased region" description="Basic and acidic residues" evidence="12">
    <location>
        <begin position="186"/>
        <end position="207"/>
    </location>
</feature>
<keyword evidence="4 13" id="KW-0812">Transmembrane</keyword>
<evidence type="ECO:0000256" key="6">
    <source>
        <dbReference type="ARBA" id="ARBA00022824"/>
    </source>
</evidence>
<dbReference type="EC" id="1.17.4.4" evidence="3"/>
<keyword evidence="5" id="KW-0874">Quinone</keyword>
<evidence type="ECO:0000256" key="1">
    <source>
        <dbReference type="ARBA" id="ARBA00004477"/>
    </source>
</evidence>
<evidence type="ECO:0000256" key="9">
    <source>
        <dbReference type="ARBA" id="ARBA00023136"/>
    </source>
</evidence>
<evidence type="ECO:0000313" key="15">
    <source>
        <dbReference type="EMBL" id="CAI8026665.1"/>
    </source>
</evidence>
<dbReference type="AlphaFoldDB" id="A0AA35WTZ7"/>
<evidence type="ECO:0000256" key="8">
    <source>
        <dbReference type="ARBA" id="ARBA00023002"/>
    </source>
</evidence>
<evidence type="ECO:0000256" key="11">
    <source>
        <dbReference type="ARBA" id="ARBA00023284"/>
    </source>
</evidence>
<comment type="subcellular location">
    <subcellularLocation>
        <location evidence="1">Endoplasmic reticulum membrane</location>
        <topology evidence="1">Multi-pass membrane protein</topology>
    </subcellularLocation>
</comment>
<organism evidence="15 16">
    <name type="scientific">Geodia barretti</name>
    <name type="common">Barrett's horny sponge</name>
    <dbReference type="NCBI Taxonomy" id="519541"/>
    <lineage>
        <taxon>Eukaryota</taxon>
        <taxon>Metazoa</taxon>
        <taxon>Porifera</taxon>
        <taxon>Demospongiae</taxon>
        <taxon>Heteroscleromorpha</taxon>
        <taxon>Tetractinellida</taxon>
        <taxon>Astrophorina</taxon>
        <taxon>Geodiidae</taxon>
        <taxon>Geodia</taxon>
    </lineage>
</organism>
<feature type="transmembrane region" description="Helical" evidence="13">
    <location>
        <begin position="133"/>
        <end position="156"/>
    </location>
</feature>
<dbReference type="Gene3D" id="1.20.1440.130">
    <property type="entry name" value="VKOR domain"/>
    <property type="match status" value="1"/>
</dbReference>
<keyword evidence="11" id="KW-0676">Redox-active center</keyword>
<reference evidence="15" key="1">
    <citation type="submission" date="2023-03" db="EMBL/GenBank/DDBJ databases">
        <authorList>
            <person name="Steffen K."/>
            <person name="Cardenas P."/>
        </authorList>
    </citation>
    <scope>NUCLEOTIDE SEQUENCE</scope>
</reference>
<dbReference type="InterPro" id="IPR042406">
    <property type="entry name" value="VKORC1/VKORC1L1"/>
</dbReference>
<feature type="compositionally biased region" description="Basic residues" evidence="12">
    <location>
        <begin position="174"/>
        <end position="185"/>
    </location>
</feature>
<protein>
    <recommendedName>
        <fullName evidence="3">vitamin-K-epoxide reductase (warfarin-sensitive)</fullName>
        <ecNumber evidence="3">1.17.4.4</ecNumber>
    </recommendedName>
</protein>
<evidence type="ECO:0000259" key="14">
    <source>
        <dbReference type="SMART" id="SM00756"/>
    </source>
</evidence>
<keyword evidence="16" id="KW-1185">Reference proteome</keyword>
<sequence>MGVFSSAATVFFLCACGTGLTLYAVHVQRSRLDDTGYRALCDVDEVITCSEIVAEDRDFVDLIEWACHQVGLAYNGKLNPRQPALRIAFFPLLCFLGCLPVTFSYFVATSISSVASLTSAYLMYMQFRVHDQICLPCIAEYFIHIFLFLVLTIRWAHSGKTSSTDRATVSSNKPPKKRHEKKKSQKSVERDSGEKERENQSGKDSSGKEQQVVAGNVPEKKKSSTRKRPK</sequence>
<dbReference type="Proteomes" id="UP001174909">
    <property type="component" value="Unassembled WGS sequence"/>
</dbReference>
<proteinExistence type="inferred from homology"/>
<keyword evidence="8" id="KW-0560">Oxidoreductase</keyword>
<evidence type="ECO:0000256" key="10">
    <source>
        <dbReference type="ARBA" id="ARBA00023157"/>
    </source>
</evidence>
<evidence type="ECO:0000256" key="13">
    <source>
        <dbReference type="SAM" id="Phobius"/>
    </source>
</evidence>
<evidence type="ECO:0000256" key="12">
    <source>
        <dbReference type="SAM" id="MobiDB-lite"/>
    </source>
</evidence>
<dbReference type="GO" id="GO:0047057">
    <property type="term" value="F:vitamin-K-epoxide reductase (warfarin-sensitive) activity"/>
    <property type="evidence" value="ECO:0007669"/>
    <property type="project" value="UniProtKB-EC"/>
</dbReference>
<comment type="caution">
    <text evidence="15">The sequence shown here is derived from an EMBL/GenBank/DDBJ whole genome shotgun (WGS) entry which is preliminary data.</text>
</comment>
<dbReference type="EMBL" id="CASHTH010002225">
    <property type="protein sequence ID" value="CAI8026665.1"/>
    <property type="molecule type" value="Genomic_DNA"/>
</dbReference>
<name>A0AA35WTZ7_GEOBA</name>
<dbReference type="SMART" id="SM00756">
    <property type="entry name" value="VKc"/>
    <property type="match status" value="1"/>
</dbReference>
<dbReference type="PANTHER" id="PTHR14519:SF8">
    <property type="entry name" value="VITAMIN K EPOXIDE REDUCTASE COMPLEX SUBUNIT 1"/>
    <property type="match status" value="1"/>
</dbReference>
<evidence type="ECO:0000256" key="3">
    <source>
        <dbReference type="ARBA" id="ARBA00012278"/>
    </source>
</evidence>
<gene>
    <name evidence="15" type="ORF">GBAR_LOCUS15305</name>
</gene>
<evidence type="ECO:0000256" key="4">
    <source>
        <dbReference type="ARBA" id="ARBA00022692"/>
    </source>
</evidence>
<feature type="region of interest" description="Disordered" evidence="12">
    <location>
        <begin position="162"/>
        <end position="230"/>
    </location>
</feature>
<dbReference type="GO" id="GO:0042373">
    <property type="term" value="P:vitamin K metabolic process"/>
    <property type="evidence" value="ECO:0007669"/>
    <property type="project" value="InterPro"/>
</dbReference>
<accession>A0AA35WTZ7</accession>
<dbReference type="GO" id="GO:0005789">
    <property type="term" value="C:endoplasmic reticulum membrane"/>
    <property type="evidence" value="ECO:0007669"/>
    <property type="project" value="UniProtKB-SubCell"/>
</dbReference>
<evidence type="ECO:0000256" key="2">
    <source>
        <dbReference type="ARBA" id="ARBA00006214"/>
    </source>
</evidence>
<feature type="transmembrane region" description="Helical" evidence="13">
    <location>
        <begin position="87"/>
        <end position="113"/>
    </location>
</feature>
<keyword evidence="7 13" id="KW-1133">Transmembrane helix</keyword>
<feature type="transmembrane region" description="Helical" evidence="13">
    <location>
        <begin position="6"/>
        <end position="25"/>
    </location>
</feature>
<dbReference type="GO" id="GO:0048038">
    <property type="term" value="F:quinone binding"/>
    <property type="evidence" value="ECO:0007669"/>
    <property type="project" value="UniProtKB-KW"/>
</dbReference>